<dbReference type="InterPro" id="IPR002156">
    <property type="entry name" value="RNaseH_domain"/>
</dbReference>
<dbReference type="InterPro" id="IPR044730">
    <property type="entry name" value="RNase_H-like_dom_plant"/>
</dbReference>
<dbReference type="AlphaFoldDB" id="A0A8I7BJ63"/>
<dbReference type="InterPro" id="IPR036397">
    <property type="entry name" value="RNaseH_sf"/>
</dbReference>
<reference evidence="3" key="3">
    <citation type="submission" date="2022-01" db="UniProtKB">
        <authorList>
            <consortium name="EnsemblPlants"/>
        </authorList>
    </citation>
    <scope>IDENTIFICATION</scope>
    <source>
        <strain evidence="3">subsp. vulgare</strain>
    </source>
</reference>
<dbReference type="Gene3D" id="3.30.420.10">
    <property type="entry name" value="Ribonuclease H-like superfamily/Ribonuclease H"/>
    <property type="match status" value="1"/>
</dbReference>
<protein>
    <recommendedName>
        <fullName evidence="2">RNase H type-1 domain-containing protein</fullName>
    </recommendedName>
</protein>
<organism evidence="3 4">
    <name type="scientific">Hordeum vulgare subsp. vulgare</name>
    <name type="common">Domesticated barley</name>
    <dbReference type="NCBI Taxonomy" id="112509"/>
    <lineage>
        <taxon>Eukaryota</taxon>
        <taxon>Viridiplantae</taxon>
        <taxon>Streptophyta</taxon>
        <taxon>Embryophyta</taxon>
        <taxon>Tracheophyta</taxon>
        <taxon>Spermatophyta</taxon>
        <taxon>Magnoliopsida</taxon>
        <taxon>Liliopsida</taxon>
        <taxon>Poales</taxon>
        <taxon>Poaceae</taxon>
        <taxon>BOP clade</taxon>
        <taxon>Pooideae</taxon>
        <taxon>Triticodae</taxon>
        <taxon>Triticeae</taxon>
        <taxon>Hordeinae</taxon>
        <taxon>Hordeum</taxon>
    </lineage>
</organism>
<dbReference type="Proteomes" id="UP000011116">
    <property type="component" value="Chromosome 7H"/>
</dbReference>
<accession>A0A8I7BJ63</accession>
<dbReference type="PANTHER" id="PTHR47074">
    <property type="entry name" value="BNAC02G40300D PROTEIN"/>
    <property type="match status" value="1"/>
</dbReference>
<evidence type="ECO:0000313" key="4">
    <source>
        <dbReference type="Proteomes" id="UP000011116"/>
    </source>
</evidence>
<reference evidence="3" key="2">
    <citation type="submission" date="2020-10" db="EMBL/GenBank/DDBJ databases">
        <authorList>
            <person name="Scholz U."/>
            <person name="Mascher M."/>
            <person name="Fiebig A."/>
        </authorList>
    </citation>
    <scope>NUCLEOTIDE SEQUENCE [LARGE SCALE GENOMIC DNA]</scope>
    <source>
        <strain evidence="3">cv. Morex</strain>
    </source>
</reference>
<dbReference type="GO" id="GO:0003676">
    <property type="term" value="F:nucleic acid binding"/>
    <property type="evidence" value="ECO:0007669"/>
    <property type="project" value="InterPro"/>
</dbReference>
<name>A0A8I7BJ63_HORVV</name>
<dbReference type="EnsemblPlants" id="HORVU.MOREX.r3.7HG0694690.1">
    <property type="protein sequence ID" value="HORVU.MOREX.r3.7HG0694690.1.CDS1"/>
    <property type="gene ID" value="HORVU.MOREX.r3.7HG0694690"/>
</dbReference>
<proteinExistence type="predicted"/>
<dbReference type="InterPro" id="IPR052929">
    <property type="entry name" value="RNase_H-like_EbsB-rel"/>
</dbReference>
<feature type="domain" description="RNase H type-1" evidence="2">
    <location>
        <begin position="87"/>
        <end position="198"/>
    </location>
</feature>
<dbReference type="SUPFAM" id="SSF53098">
    <property type="entry name" value="Ribonuclease H-like"/>
    <property type="match status" value="1"/>
</dbReference>
<dbReference type="Pfam" id="PF13456">
    <property type="entry name" value="RVT_3"/>
    <property type="match status" value="1"/>
</dbReference>
<dbReference type="InterPro" id="IPR012337">
    <property type="entry name" value="RNaseH-like_sf"/>
</dbReference>
<feature type="signal peptide" evidence="1">
    <location>
        <begin position="1"/>
        <end position="23"/>
    </location>
</feature>
<feature type="chain" id="PRO_5035301081" description="RNase H type-1 domain-containing protein" evidence="1">
    <location>
        <begin position="24"/>
        <end position="227"/>
    </location>
</feature>
<evidence type="ECO:0000256" key="1">
    <source>
        <dbReference type="SAM" id="SignalP"/>
    </source>
</evidence>
<evidence type="ECO:0000259" key="2">
    <source>
        <dbReference type="Pfam" id="PF13456"/>
    </source>
</evidence>
<keyword evidence="4" id="KW-1185">Reference proteome</keyword>
<dbReference type="CDD" id="cd06222">
    <property type="entry name" value="RNase_H_like"/>
    <property type="match status" value="1"/>
</dbReference>
<reference evidence="4" key="1">
    <citation type="journal article" date="2012" name="Nature">
        <title>A physical, genetic and functional sequence assembly of the barley genome.</title>
        <authorList>
            <consortium name="The International Barley Genome Sequencing Consortium"/>
            <person name="Mayer K.F."/>
            <person name="Waugh R."/>
            <person name="Brown J.W."/>
            <person name="Schulman A."/>
            <person name="Langridge P."/>
            <person name="Platzer M."/>
            <person name="Fincher G.B."/>
            <person name="Muehlbauer G.J."/>
            <person name="Sato K."/>
            <person name="Close T.J."/>
            <person name="Wise R.P."/>
            <person name="Stein N."/>
        </authorList>
    </citation>
    <scope>NUCLEOTIDE SEQUENCE [LARGE SCALE GENOMIC DNA]</scope>
    <source>
        <strain evidence="4">cv. Morex</strain>
    </source>
</reference>
<keyword evidence="1" id="KW-0732">Signal</keyword>
<dbReference type="PANTHER" id="PTHR47074:SF73">
    <property type="entry name" value="OS04G0448401 PROTEIN"/>
    <property type="match status" value="1"/>
</dbReference>
<evidence type="ECO:0000313" key="3">
    <source>
        <dbReference type="EnsemblPlants" id="HORVU.MOREX.r3.7HG0694690.1.CDS1"/>
    </source>
</evidence>
<dbReference type="GO" id="GO:0004523">
    <property type="term" value="F:RNA-DNA hybrid ribonuclease activity"/>
    <property type="evidence" value="ECO:0007669"/>
    <property type="project" value="InterPro"/>
</dbReference>
<dbReference type="Gramene" id="HORVU.MOREX.r3.7HG0694690.1">
    <property type="protein sequence ID" value="HORVU.MOREX.r3.7HG0694690.1.CDS1"/>
    <property type="gene ID" value="HORVU.MOREX.r3.7HG0694690"/>
</dbReference>
<dbReference type="SMR" id="A0A8I7BJ63"/>
<sequence>MMEALSHELFVTLVVTLWAIWNARRKAIHEGIFQSPAGTNAFVKRFISELQTIKQQTPVERLPYPRVMRPRAPPMDYVKIHVDAGVRRGRGGSAAAICRDRQGNYLGSSALVIAGMEDPAILETIACREALALAEDLNLTHVIIASDSKQAIPDIKNGARGRNGSIVHEISLRATLFHCNFCFEGRDANTEAHNLAKFSLGRGPGRHVWLGQPHDPICIPPVVAFDE</sequence>